<reference evidence="2" key="1">
    <citation type="submission" date="2014-11" db="EMBL/GenBank/DDBJ databases">
        <authorList>
            <person name="Amaro Gonzalez C."/>
        </authorList>
    </citation>
    <scope>NUCLEOTIDE SEQUENCE</scope>
</reference>
<evidence type="ECO:0000256" key="1">
    <source>
        <dbReference type="SAM" id="MobiDB-lite"/>
    </source>
</evidence>
<organism evidence="2">
    <name type="scientific">Anguilla anguilla</name>
    <name type="common">European freshwater eel</name>
    <name type="synonym">Muraena anguilla</name>
    <dbReference type="NCBI Taxonomy" id="7936"/>
    <lineage>
        <taxon>Eukaryota</taxon>
        <taxon>Metazoa</taxon>
        <taxon>Chordata</taxon>
        <taxon>Craniata</taxon>
        <taxon>Vertebrata</taxon>
        <taxon>Euteleostomi</taxon>
        <taxon>Actinopterygii</taxon>
        <taxon>Neopterygii</taxon>
        <taxon>Teleostei</taxon>
        <taxon>Anguilliformes</taxon>
        <taxon>Anguillidae</taxon>
        <taxon>Anguilla</taxon>
    </lineage>
</organism>
<protein>
    <submittedName>
        <fullName evidence="2">Uncharacterized protein</fullName>
    </submittedName>
</protein>
<feature type="region of interest" description="Disordered" evidence="1">
    <location>
        <begin position="30"/>
        <end position="63"/>
    </location>
</feature>
<name>A0A0E9QX71_ANGAN</name>
<accession>A0A0E9QX71</accession>
<proteinExistence type="predicted"/>
<sequence length="63" mass="7408">MNWRTEMKTGVRNGKLKTPLLRWLGLKPIHQSSSPSKLRRSFPTLQRSASQRTRKSEKLKQVF</sequence>
<reference evidence="2" key="2">
    <citation type="journal article" date="2015" name="Fish Shellfish Immunol.">
        <title>Early steps in the European eel (Anguilla anguilla)-Vibrio vulnificus interaction in the gills: Role of the RtxA13 toxin.</title>
        <authorList>
            <person name="Callol A."/>
            <person name="Pajuelo D."/>
            <person name="Ebbesson L."/>
            <person name="Teles M."/>
            <person name="MacKenzie S."/>
            <person name="Amaro C."/>
        </authorList>
    </citation>
    <scope>NUCLEOTIDE SEQUENCE</scope>
</reference>
<dbReference type="AlphaFoldDB" id="A0A0E9QX71"/>
<dbReference type="EMBL" id="GBXM01087767">
    <property type="protein sequence ID" value="JAH20810.1"/>
    <property type="molecule type" value="Transcribed_RNA"/>
</dbReference>
<feature type="compositionally biased region" description="Basic and acidic residues" evidence="1">
    <location>
        <begin position="54"/>
        <end position="63"/>
    </location>
</feature>
<evidence type="ECO:0000313" key="2">
    <source>
        <dbReference type="EMBL" id="JAH20810.1"/>
    </source>
</evidence>